<keyword evidence="2" id="KW-0812">Transmembrane</keyword>
<feature type="region of interest" description="Disordered" evidence="1">
    <location>
        <begin position="167"/>
        <end position="187"/>
    </location>
</feature>
<gene>
    <name evidence="3" type="ORF">FVE85_3247</name>
</gene>
<organism evidence="3 4">
    <name type="scientific">Porphyridium purpureum</name>
    <name type="common">Red alga</name>
    <name type="synonym">Porphyridium cruentum</name>
    <dbReference type="NCBI Taxonomy" id="35688"/>
    <lineage>
        <taxon>Eukaryota</taxon>
        <taxon>Rhodophyta</taxon>
        <taxon>Bangiophyceae</taxon>
        <taxon>Porphyridiales</taxon>
        <taxon>Porphyridiaceae</taxon>
        <taxon>Porphyridium</taxon>
    </lineage>
</organism>
<keyword evidence="2" id="KW-1133">Transmembrane helix</keyword>
<sequence>MTEHCARASPTLTRTRCDKYATGAARERRPRRTGRLACGRLGCELLGPRRRSERRYKSDAEDWGCWRWEPCWQSRGTRRINSCAPRKEQGVVPTRYAKKTKGLAAAGHLTGTKRGKDERLRHVNEEAPREPGTTPRMFSRATSRAKSKREVAVDITGLLEDAAGNLVHSAREEAEPDSLGTPPEKQRMMSELHGPMPMKVSSNATRPTYASGLLVLVLLAAVLFVADFAGDKPSGGVRIPETRGLENTWKARQALVDNDETAVDDDELAFLGDEEETREEAARLAGIPQPHVYVPPVDEQDETLIAAKPCVLWEDFDSGFCAPRLSAYRDLHQISRNMMRLDVPDERIGVYLDEHAIRLRSSYVAKGEKDTFSFAKSQRANCMTAQDSSILGGLMAAIIEELPPSRNGRLRQNVNSKYSRASRQCCHRICAVMNRLSVGGFAAYDSCCMKAPSKCASFYPVLE</sequence>
<dbReference type="AlphaFoldDB" id="A0A5J4YUH8"/>
<dbReference type="EMBL" id="VRMN01000004">
    <property type="protein sequence ID" value="KAA8495006.1"/>
    <property type="molecule type" value="Genomic_DNA"/>
</dbReference>
<dbReference type="Proteomes" id="UP000324585">
    <property type="component" value="Unassembled WGS sequence"/>
</dbReference>
<accession>A0A5J4YUH8</accession>
<feature type="transmembrane region" description="Helical" evidence="2">
    <location>
        <begin position="209"/>
        <end position="229"/>
    </location>
</feature>
<name>A0A5J4YUH8_PORPP</name>
<evidence type="ECO:0000256" key="2">
    <source>
        <dbReference type="SAM" id="Phobius"/>
    </source>
</evidence>
<feature type="compositionally biased region" description="Basic and acidic residues" evidence="1">
    <location>
        <begin position="114"/>
        <end position="129"/>
    </location>
</feature>
<keyword evidence="2" id="KW-0472">Membrane</keyword>
<evidence type="ECO:0000313" key="4">
    <source>
        <dbReference type="Proteomes" id="UP000324585"/>
    </source>
</evidence>
<proteinExistence type="predicted"/>
<evidence type="ECO:0000313" key="3">
    <source>
        <dbReference type="EMBL" id="KAA8495006.1"/>
    </source>
</evidence>
<comment type="caution">
    <text evidence="3">The sequence shown here is derived from an EMBL/GenBank/DDBJ whole genome shotgun (WGS) entry which is preliminary data.</text>
</comment>
<reference evidence="4" key="1">
    <citation type="journal article" date="2019" name="Nat. Commun.">
        <title>Expansion of phycobilisome linker gene families in mesophilic red algae.</title>
        <authorList>
            <person name="Lee J."/>
            <person name="Kim D."/>
            <person name="Bhattacharya D."/>
            <person name="Yoon H.S."/>
        </authorList>
    </citation>
    <scope>NUCLEOTIDE SEQUENCE [LARGE SCALE GENOMIC DNA]</scope>
    <source>
        <strain evidence="4">CCMP 1328</strain>
    </source>
</reference>
<protein>
    <submittedName>
        <fullName evidence="3">Uncharacterized protein</fullName>
    </submittedName>
</protein>
<feature type="region of interest" description="Disordered" evidence="1">
    <location>
        <begin position="111"/>
        <end position="145"/>
    </location>
</feature>
<keyword evidence="4" id="KW-1185">Reference proteome</keyword>
<evidence type="ECO:0000256" key="1">
    <source>
        <dbReference type="SAM" id="MobiDB-lite"/>
    </source>
</evidence>